<dbReference type="GO" id="GO:0015074">
    <property type="term" value="P:DNA integration"/>
    <property type="evidence" value="ECO:0007669"/>
    <property type="project" value="InterPro"/>
</dbReference>
<dbReference type="EMBL" id="FTNV01000001">
    <property type="protein sequence ID" value="SIS02597.1"/>
    <property type="molecule type" value="Genomic_DNA"/>
</dbReference>
<name>A0A1N7FQN3_9RHOB</name>
<gene>
    <name evidence="2" type="ORF">SAMN05421666_1273</name>
</gene>
<dbReference type="AlphaFoldDB" id="A0A1N7FQN3"/>
<proteinExistence type="predicted"/>
<dbReference type="Proteomes" id="UP000186019">
    <property type="component" value="Unassembled WGS sequence"/>
</dbReference>
<feature type="domain" description="Integrase catalytic" evidence="1">
    <location>
        <begin position="117"/>
        <end position="180"/>
    </location>
</feature>
<sequence>MTRAARVMADRKTFGHLSYRVATRRQSFCLPNMISIRLRRLYRRLSYLTISLRCFRARMQARIPLSFNASPNQSASWPRPGAASQHPAGCSATLLPDVLWHGMHRQKMPASFGAVGAKMASTAPGSLCGSGYWESFNARFRNELLNGEVFYSLPEAQMLIARWPGHDENFRPHSALEYCPAAPENIVPTDQRRALRLHLHRTTRCEQARRRCGVARGAGRAEMA</sequence>
<accession>A0A1N7FQN3</accession>
<keyword evidence="3" id="KW-1185">Reference proteome</keyword>
<protein>
    <submittedName>
        <fullName evidence="2">Integrase core domain-containing protein</fullName>
    </submittedName>
</protein>
<evidence type="ECO:0000313" key="2">
    <source>
        <dbReference type="EMBL" id="SIS02597.1"/>
    </source>
</evidence>
<organism evidence="2 3">
    <name type="scientific">Roseovarius nanhaiticus</name>
    <dbReference type="NCBI Taxonomy" id="573024"/>
    <lineage>
        <taxon>Bacteria</taxon>
        <taxon>Pseudomonadati</taxon>
        <taxon>Pseudomonadota</taxon>
        <taxon>Alphaproteobacteria</taxon>
        <taxon>Rhodobacterales</taxon>
        <taxon>Roseobacteraceae</taxon>
        <taxon>Roseovarius</taxon>
    </lineage>
</organism>
<dbReference type="InterPro" id="IPR001584">
    <property type="entry name" value="Integrase_cat-core"/>
</dbReference>
<evidence type="ECO:0000259" key="1">
    <source>
        <dbReference type="Pfam" id="PF13683"/>
    </source>
</evidence>
<evidence type="ECO:0000313" key="3">
    <source>
        <dbReference type="Proteomes" id="UP000186019"/>
    </source>
</evidence>
<reference evidence="2 3" key="1">
    <citation type="submission" date="2017-01" db="EMBL/GenBank/DDBJ databases">
        <authorList>
            <person name="Mah S.A."/>
            <person name="Swanson W.J."/>
            <person name="Moy G.W."/>
            <person name="Vacquier V.D."/>
        </authorList>
    </citation>
    <scope>NUCLEOTIDE SEQUENCE [LARGE SCALE GENOMIC DNA]</scope>
    <source>
        <strain evidence="2 3">DSM 29590</strain>
    </source>
</reference>
<dbReference type="Pfam" id="PF13683">
    <property type="entry name" value="rve_3"/>
    <property type="match status" value="1"/>
</dbReference>